<proteinExistence type="predicted"/>
<comment type="caution">
    <text evidence="1">The sequence shown here is derived from an EMBL/GenBank/DDBJ whole genome shotgun (WGS) entry which is preliminary data.</text>
</comment>
<accession>A0AAD4WK13</accession>
<evidence type="ECO:0000313" key="2">
    <source>
        <dbReference type="Proteomes" id="UP001054821"/>
    </source>
</evidence>
<sequence length="99" mass="11074">MPFHPVAVSTNVDEDAGVAVGKGVEKIVVLIHMAWAQEAIHPRMAKMHPGIRGRHRQATCLEMLKALVADVMQRDIGCVHVILRSIWRISIKLYLRTGK</sequence>
<dbReference type="AlphaFoldDB" id="A0AAD4WK13"/>
<protein>
    <submittedName>
        <fullName evidence="1">Uncharacterized protein</fullName>
    </submittedName>
</protein>
<keyword evidence="2" id="KW-1185">Reference proteome</keyword>
<reference evidence="1 2" key="1">
    <citation type="journal article" date="2022" name="G3 (Bethesda)">
        <title>Whole-genome sequence and methylome profiling of the almond [Prunus dulcis (Mill.) D.A. Webb] cultivar 'Nonpareil'.</title>
        <authorList>
            <person name="D'Amico-Willman K.M."/>
            <person name="Ouma W.Z."/>
            <person name="Meulia T."/>
            <person name="Sideli G.M."/>
            <person name="Gradziel T.M."/>
            <person name="Fresnedo-Ramirez J."/>
        </authorList>
    </citation>
    <scope>NUCLEOTIDE SEQUENCE [LARGE SCALE GENOMIC DNA]</scope>
    <source>
        <strain evidence="1">Clone GOH B32 T37-40</strain>
    </source>
</reference>
<evidence type="ECO:0000313" key="1">
    <source>
        <dbReference type="EMBL" id="KAI5344943.1"/>
    </source>
</evidence>
<name>A0AAD4WK13_PRUDU</name>
<organism evidence="1 2">
    <name type="scientific">Prunus dulcis</name>
    <name type="common">Almond</name>
    <name type="synonym">Amygdalus dulcis</name>
    <dbReference type="NCBI Taxonomy" id="3755"/>
    <lineage>
        <taxon>Eukaryota</taxon>
        <taxon>Viridiplantae</taxon>
        <taxon>Streptophyta</taxon>
        <taxon>Embryophyta</taxon>
        <taxon>Tracheophyta</taxon>
        <taxon>Spermatophyta</taxon>
        <taxon>Magnoliopsida</taxon>
        <taxon>eudicotyledons</taxon>
        <taxon>Gunneridae</taxon>
        <taxon>Pentapetalae</taxon>
        <taxon>rosids</taxon>
        <taxon>fabids</taxon>
        <taxon>Rosales</taxon>
        <taxon>Rosaceae</taxon>
        <taxon>Amygdaloideae</taxon>
        <taxon>Amygdaleae</taxon>
        <taxon>Prunus</taxon>
    </lineage>
</organism>
<gene>
    <name evidence="1" type="ORF">L3X38_012820</name>
</gene>
<dbReference type="Proteomes" id="UP001054821">
    <property type="component" value="Chromosome 2"/>
</dbReference>
<dbReference type="EMBL" id="JAJFAZ020000002">
    <property type="protein sequence ID" value="KAI5344943.1"/>
    <property type="molecule type" value="Genomic_DNA"/>
</dbReference>